<comment type="cofactor">
    <cofactor evidence="2">
        <name>Zn(2+)</name>
        <dbReference type="ChEBI" id="CHEBI:29105"/>
    </cofactor>
</comment>
<accession>A0A1B1Z479</accession>
<evidence type="ECO:0000256" key="8">
    <source>
        <dbReference type="ARBA" id="ARBA00022833"/>
    </source>
</evidence>
<dbReference type="AlphaFoldDB" id="A0A1B1Z479"/>
<evidence type="ECO:0000313" key="13">
    <source>
        <dbReference type="EMBL" id="ANX12204.1"/>
    </source>
</evidence>
<evidence type="ECO:0000256" key="4">
    <source>
        <dbReference type="ARBA" id="ARBA00007353"/>
    </source>
</evidence>
<dbReference type="PANTHER" id="PTHR30616:SF2">
    <property type="entry name" value="PURINE NUCLEOSIDE PHOSPHORYLASE LACC1"/>
    <property type="match status" value="1"/>
</dbReference>
<comment type="catalytic activity">
    <reaction evidence="11">
        <text>S-methyl-5'-thioadenosine + phosphate = 5-(methylsulfanyl)-alpha-D-ribose 1-phosphate + adenine</text>
        <dbReference type="Rhea" id="RHEA:11852"/>
        <dbReference type="ChEBI" id="CHEBI:16708"/>
        <dbReference type="ChEBI" id="CHEBI:17509"/>
        <dbReference type="ChEBI" id="CHEBI:43474"/>
        <dbReference type="ChEBI" id="CHEBI:58533"/>
        <dbReference type="EC" id="2.4.2.28"/>
    </reaction>
    <physiologicalReaction direction="left-to-right" evidence="11">
        <dbReference type="Rhea" id="RHEA:11853"/>
    </physiologicalReaction>
</comment>
<proteinExistence type="inferred from homology"/>
<keyword evidence="8" id="KW-0862">Zinc</keyword>
<evidence type="ECO:0000256" key="12">
    <source>
        <dbReference type="RuleBase" id="RU361274"/>
    </source>
</evidence>
<reference evidence="13 14" key="1">
    <citation type="submission" date="2016-08" db="EMBL/GenBank/DDBJ databases">
        <title>Complete genome sequence of Fictibacillus arsenicus G25-54, a strain with toxicity to nematodes and a potential arsenic-resistance activity.</title>
        <authorList>
            <person name="Zheng Z."/>
        </authorList>
    </citation>
    <scope>NUCLEOTIDE SEQUENCE [LARGE SCALE GENOMIC DNA]</scope>
    <source>
        <strain evidence="13 14">G25-54</strain>
    </source>
</reference>
<dbReference type="RefSeq" id="WP_066289212.1">
    <property type="nucleotide sequence ID" value="NZ_CP016761.1"/>
</dbReference>
<evidence type="ECO:0000256" key="6">
    <source>
        <dbReference type="ARBA" id="ARBA00022723"/>
    </source>
</evidence>
<gene>
    <name evidence="13" type="ORF">ABE41_009305</name>
</gene>
<dbReference type="Gene3D" id="3.60.140.10">
    <property type="entry name" value="CNF1/YfiH-like putative cysteine hydrolases"/>
    <property type="match status" value="1"/>
</dbReference>
<dbReference type="Proteomes" id="UP000077412">
    <property type="component" value="Chromosome"/>
</dbReference>
<keyword evidence="5" id="KW-0808">Transferase</keyword>
<keyword evidence="14" id="KW-1185">Reference proteome</keyword>
<dbReference type="EMBL" id="CP016761">
    <property type="protein sequence ID" value="ANX12204.1"/>
    <property type="molecule type" value="Genomic_DNA"/>
</dbReference>
<dbReference type="InterPro" id="IPR011324">
    <property type="entry name" value="Cytotoxic_necrot_fac-like_cat"/>
</dbReference>
<evidence type="ECO:0000256" key="3">
    <source>
        <dbReference type="ARBA" id="ARBA00003215"/>
    </source>
</evidence>
<keyword evidence="7" id="KW-0378">Hydrolase</keyword>
<evidence type="ECO:0000256" key="1">
    <source>
        <dbReference type="ARBA" id="ARBA00000553"/>
    </source>
</evidence>
<dbReference type="OrthoDB" id="4279at2"/>
<dbReference type="CDD" id="cd16833">
    <property type="entry name" value="YfiH"/>
    <property type="match status" value="1"/>
</dbReference>
<evidence type="ECO:0000256" key="11">
    <source>
        <dbReference type="ARBA" id="ARBA00049893"/>
    </source>
</evidence>
<comment type="similarity">
    <text evidence="4 12">Belongs to the purine nucleoside phosphorylase YfiH/LACC1 family.</text>
</comment>
<dbReference type="Pfam" id="PF02578">
    <property type="entry name" value="Cu-oxidase_4"/>
    <property type="match status" value="1"/>
</dbReference>
<dbReference type="GO" id="GO:0016787">
    <property type="term" value="F:hydrolase activity"/>
    <property type="evidence" value="ECO:0007669"/>
    <property type="project" value="UniProtKB-KW"/>
</dbReference>
<dbReference type="InterPro" id="IPR038371">
    <property type="entry name" value="Cu_polyphenol_OxRdtase_sf"/>
</dbReference>
<evidence type="ECO:0000256" key="2">
    <source>
        <dbReference type="ARBA" id="ARBA00001947"/>
    </source>
</evidence>
<dbReference type="KEGG" id="far:ABE41_009305"/>
<dbReference type="GO" id="GO:0005507">
    <property type="term" value="F:copper ion binding"/>
    <property type="evidence" value="ECO:0007669"/>
    <property type="project" value="TreeGrafter"/>
</dbReference>
<comment type="catalytic activity">
    <reaction evidence="10">
        <text>adenosine + phosphate = alpha-D-ribose 1-phosphate + adenine</text>
        <dbReference type="Rhea" id="RHEA:27642"/>
        <dbReference type="ChEBI" id="CHEBI:16335"/>
        <dbReference type="ChEBI" id="CHEBI:16708"/>
        <dbReference type="ChEBI" id="CHEBI:43474"/>
        <dbReference type="ChEBI" id="CHEBI:57720"/>
        <dbReference type="EC" id="2.4.2.1"/>
    </reaction>
    <physiologicalReaction direction="left-to-right" evidence="10">
        <dbReference type="Rhea" id="RHEA:27643"/>
    </physiologicalReaction>
</comment>
<comment type="function">
    <text evidence="3">Purine nucleoside enzyme that catalyzes the phosphorolysis of adenosine and inosine nucleosides, yielding D-ribose 1-phosphate and the respective free bases, adenine and hypoxanthine. Also catalyzes the phosphorolysis of S-methyl-5'-thioadenosine into adenine and S-methyl-5-thio-alpha-D-ribose 1-phosphate. Also has adenosine deaminase activity.</text>
</comment>
<keyword evidence="6" id="KW-0479">Metal-binding</keyword>
<evidence type="ECO:0000256" key="9">
    <source>
        <dbReference type="ARBA" id="ARBA00047989"/>
    </source>
</evidence>
<dbReference type="NCBIfam" id="TIGR00726">
    <property type="entry name" value="peptidoglycan editing factor PgeF"/>
    <property type="match status" value="1"/>
</dbReference>
<dbReference type="SUPFAM" id="SSF64438">
    <property type="entry name" value="CNF1/YfiH-like putative cysteine hydrolases"/>
    <property type="match status" value="1"/>
</dbReference>
<sequence>MKTFKQTGKHLVIEEWQKENSFITAGFTMRDGGYSPMPFNSLNMGFHVNDEPRFVQDNRKTFADEINFPIQYWVGSKQVHGTHIVKVTGEDRGRGSMDFETAISDADGLYTKDEDVLLTSLYADCVPLYFYSPKNNLIGLAHAGWRGTVGKIGPKMIELWCEKENADIQDIKTAIGPAIGECCYEVDEKVIREVKEALKQDEEPGVFTTNNIGRFQLNLQRLNEILFLQAGVLPENIMVSQQCTSCENSMFFSHRKDNGKTGRMMSFIGRKGVK</sequence>
<dbReference type="PANTHER" id="PTHR30616">
    <property type="entry name" value="UNCHARACTERIZED PROTEIN YFIH"/>
    <property type="match status" value="1"/>
</dbReference>
<comment type="catalytic activity">
    <reaction evidence="9">
        <text>adenosine + H2O + H(+) = inosine + NH4(+)</text>
        <dbReference type="Rhea" id="RHEA:24408"/>
        <dbReference type="ChEBI" id="CHEBI:15377"/>
        <dbReference type="ChEBI" id="CHEBI:15378"/>
        <dbReference type="ChEBI" id="CHEBI:16335"/>
        <dbReference type="ChEBI" id="CHEBI:17596"/>
        <dbReference type="ChEBI" id="CHEBI:28938"/>
        <dbReference type="EC" id="3.5.4.4"/>
    </reaction>
    <physiologicalReaction direction="left-to-right" evidence="9">
        <dbReference type="Rhea" id="RHEA:24409"/>
    </physiologicalReaction>
</comment>
<dbReference type="GO" id="GO:0017061">
    <property type="term" value="F:S-methyl-5-thioadenosine phosphorylase activity"/>
    <property type="evidence" value="ECO:0007669"/>
    <property type="project" value="UniProtKB-EC"/>
</dbReference>
<dbReference type="InterPro" id="IPR003730">
    <property type="entry name" value="Cu_polyphenol_OxRdtase"/>
</dbReference>
<evidence type="ECO:0000256" key="7">
    <source>
        <dbReference type="ARBA" id="ARBA00022801"/>
    </source>
</evidence>
<name>A0A1B1Z479_9BACL</name>
<dbReference type="STRING" id="255247.ABE41_009305"/>
<comment type="catalytic activity">
    <reaction evidence="1">
        <text>inosine + phosphate = alpha-D-ribose 1-phosphate + hypoxanthine</text>
        <dbReference type="Rhea" id="RHEA:27646"/>
        <dbReference type="ChEBI" id="CHEBI:17368"/>
        <dbReference type="ChEBI" id="CHEBI:17596"/>
        <dbReference type="ChEBI" id="CHEBI:43474"/>
        <dbReference type="ChEBI" id="CHEBI:57720"/>
        <dbReference type="EC" id="2.4.2.1"/>
    </reaction>
    <physiologicalReaction direction="left-to-right" evidence="1">
        <dbReference type="Rhea" id="RHEA:27647"/>
    </physiologicalReaction>
</comment>
<evidence type="ECO:0000256" key="5">
    <source>
        <dbReference type="ARBA" id="ARBA00022679"/>
    </source>
</evidence>
<protein>
    <recommendedName>
        <fullName evidence="12">Purine nucleoside phosphorylase</fullName>
    </recommendedName>
</protein>
<evidence type="ECO:0000313" key="14">
    <source>
        <dbReference type="Proteomes" id="UP000077412"/>
    </source>
</evidence>
<organism evidence="13 14">
    <name type="scientific">Fictibacillus arsenicus</name>
    <dbReference type="NCBI Taxonomy" id="255247"/>
    <lineage>
        <taxon>Bacteria</taxon>
        <taxon>Bacillati</taxon>
        <taxon>Bacillota</taxon>
        <taxon>Bacilli</taxon>
        <taxon>Bacillales</taxon>
        <taxon>Fictibacillaceae</taxon>
        <taxon>Fictibacillus</taxon>
    </lineage>
</organism>
<evidence type="ECO:0000256" key="10">
    <source>
        <dbReference type="ARBA" id="ARBA00048968"/>
    </source>
</evidence>